<keyword evidence="4" id="KW-0804">Transcription</keyword>
<comment type="similarity">
    <text evidence="1">Belongs to the LysR transcriptional regulatory family.</text>
</comment>
<dbReference type="InterPro" id="IPR036390">
    <property type="entry name" value="WH_DNA-bd_sf"/>
</dbReference>
<reference evidence="6 8" key="1">
    <citation type="submission" date="2015-11" db="EMBL/GenBank/DDBJ databases">
        <authorList>
            <person name="Zhang Y."/>
            <person name="Guo Z."/>
        </authorList>
    </citation>
    <scope>NUCLEOTIDE SEQUENCE [LARGE SCALE GENOMIC DNA]</scope>
    <source>
        <strain evidence="6 8">YFY001</strain>
    </source>
</reference>
<dbReference type="SUPFAM" id="SSF53850">
    <property type="entry name" value="Periplasmic binding protein-like II"/>
    <property type="match status" value="1"/>
</dbReference>
<organism evidence="6 8">
    <name type="scientific">Janibacter indicus</name>
    <dbReference type="NCBI Taxonomy" id="857417"/>
    <lineage>
        <taxon>Bacteria</taxon>
        <taxon>Bacillati</taxon>
        <taxon>Actinomycetota</taxon>
        <taxon>Actinomycetes</taxon>
        <taxon>Micrococcales</taxon>
        <taxon>Intrasporangiaceae</taxon>
        <taxon>Janibacter</taxon>
    </lineage>
</organism>
<dbReference type="AlphaFoldDB" id="A0A1L3MFB3"/>
<reference evidence="7 9" key="2">
    <citation type="submission" date="2020-10" db="EMBL/GenBank/DDBJ databases">
        <title>Janibacter indicus TT2 genome sequence.</title>
        <authorList>
            <person name="Lee K."/>
            <person name="Ganzorig M."/>
        </authorList>
    </citation>
    <scope>NUCLEOTIDE SEQUENCE [LARGE SCALE GENOMIC DNA]</scope>
    <source>
        <strain evidence="7 9">TT2</strain>
    </source>
</reference>
<accession>A0A1L3MFB3</accession>
<dbReference type="Proteomes" id="UP000593998">
    <property type="component" value="Chromosome"/>
</dbReference>
<dbReference type="GO" id="GO:0003700">
    <property type="term" value="F:DNA-binding transcription factor activity"/>
    <property type="evidence" value="ECO:0007669"/>
    <property type="project" value="InterPro"/>
</dbReference>
<dbReference type="EMBL" id="CP013290">
    <property type="protein sequence ID" value="APH01018.1"/>
    <property type="molecule type" value="Genomic_DNA"/>
</dbReference>
<keyword evidence="2" id="KW-0805">Transcription regulation</keyword>
<evidence type="ECO:0000313" key="6">
    <source>
        <dbReference type="EMBL" id="APH01018.1"/>
    </source>
</evidence>
<gene>
    <name evidence="6" type="ORF">ASJ30_05255</name>
    <name evidence="7" type="ORF">IGS73_05285</name>
</gene>
<evidence type="ECO:0000256" key="1">
    <source>
        <dbReference type="ARBA" id="ARBA00009437"/>
    </source>
</evidence>
<dbReference type="PANTHER" id="PTHR30346:SF29">
    <property type="entry name" value="LYSR SUBSTRATE-BINDING"/>
    <property type="match status" value="1"/>
</dbReference>
<dbReference type="GO" id="GO:0032993">
    <property type="term" value="C:protein-DNA complex"/>
    <property type="evidence" value="ECO:0007669"/>
    <property type="project" value="TreeGrafter"/>
</dbReference>
<dbReference type="GO" id="GO:0003677">
    <property type="term" value="F:DNA binding"/>
    <property type="evidence" value="ECO:0007669"/>
    <property type="project" value="UniProtKB-KW"/>
</dbReference>
<evidence type="ECO:0000313" key="9">
    <source>
        <dbReference type="Proteomes" id="UP000593998"/>
    </source>
</evidence>
<dbReference type="SUPFAM" id="SSF46785">
    <property type="entry name" value="Winged helix' DNA-binding domain"/>
    <property type="match status" value="1"/>
</dbReference>
<evidence type="ECO:0000313" key="7">
    <source>
        <dbReference type="EMBL" id="QOK23802.1"/>
    </source>
</evidence>
<dbReference type="InterPro" id="IPR005119">
    <property type="entry name" value="LysR_subst-bd"/>
</dbReference>
<dbReference type="Gene3D" id="3.40.190.10">
    <property type="entry name" value="Periplasmic binding protein-like II"/>
    <property type="match status" value="2"/>
</dbReference>
<evidence type="ECO:0000256" key="3">
    <source>
        <dbReference type="ARBA" id="ARBA00023125"/>
    </source>
</evidence>
<dbReference type="InterPro" id="IPR000847">
    <property type="entry name" value="LysR_HTH_N"/>
</dbReference>
<dbReference type="Gene3D" id="1.10.10.10">
    <property type="entry name" value="Winged helix-like DNA-binding domain superfamily/Winged helix DNA-binding domain"/>
    <property type="match status" value="1"/>
</dbReference>
<protein>
    <submittedName>
        <fullName evidence="7">LysR family transcriptional regulator</fullName>
    </submittedName>
</protein>
<dbReference type="Pfam" id="PF03466">
    <property type="entry name" value="LysR_substrate"/>
    <property type="match status" value="1"/>
</dbReference>
<dbReference type="CDD" id="cd05466">
    <property type="entry name" value="PBP2_LTTR_substrate"/>
    <property type="match status" value="1"/>
</dbReference>
<dbReference type="PANTHER" id="PTHR30346">
    <property type="entry name" value="TRANSCRIPTIONAL DUAL REGULATOR HCAR-RELATED"/>
    <property type="match status" value="1"/>
</dbReference>
<dbReference type="Pfam" id="PF00126">
    <property type="entry name" value="HTH_1"/>
    <property type="match status" value="1"/>
</dbReference>
<dbReference type="KEGG" id="jte:ASJ30_05255"/>
<dbReference type="EMBL" id="CP062789">
    <property type="protein sequence ID" value="QOK23802.1"/>
    <property type="molecule type" value="Genomic_DNA"/>
</dbReference>
<evidence type="ECO:0000259" key="5">
    <source>
        <dbReference type="PROSITE" id="PS50931"/>
    </source>
</evidence>
<name>A0A1L3MFB3_9MICO</name>
<feature type="domain" description="HTH lysR-type" evidence="5">
    <location>
        <begin position="1"/>
        <end position="58"/>
    </location>
</feature>
<keyword evidence="8" id="KW-1185">Reference proteome</keyword>
<keyword evidence="3" id="KW-0238">DNA-binding</keyword>
<proteinExistence type="inferred from homology"/>
<dbReference type="RefSeq" id="WP_072624176.1">
    <property type="nucleotide sequence ID" value="NZ_CP013290.1"/>
</dbReference>
<evidence type="ECO:0000313" key="8">
    <source>
        <dbReference type="Proteomes" id="UP000182938"/>
    </source>
</evidence>
<dbReference type="Proteomes" id="UP000182938">
    <property type="component" value="Chromosome"/>
</dbReference>
<sequence length="302" mass="32322">MDIRHLELLRDLRERGSLAAVAAATHRTPSALSQQLRTAQRVAGTPLVEPHGRGLRLTEAGELLADGADEVAAAIARVDSRLSEHRGRPTGRVSVAGLPSGLTALLPGALVLLSDSDVELSIDDLDLAEHDYARAAADADIVVAHSLTSEVPVGSEGLVATVLTREPLDVAVPPDHTLAARATLRPEDVVDEPWICVPEHYPFDTVLQRIEATCARPLHRRLRIRDNHLVAALVAAGEGLALLPRYTTRSADEFALVPLVDVPSARWIVALSRPDRAERAAVRLVTRQLGIAGAALMGERIS</sequence>
<evidence type="ECO:0000256" key="4">
    <source>
        <dbReference type="ARBA" id="ARBA00023163"/>
    </source>
</evidence>
<evidence type="ECO:0000256" key="2">
    <source>
        <dbReference type="ARBA" id="ARBA00023015"/>
    </source>
</evidence>
<dbReference type="InterPro" id="IPR036388">
    <property type="entry name" value="WH-like_DNA-bd_sf"/>
</dbReference>
<dbReference type="PROSITE" id="PS50931">
    <property type="entry name" value="HTH_LYSR"/>
    <property type="match status" value="1"/>
</dbReference>